<dbReference type="KEGG" id="wct:WS74_0855"/>
<dbReference type="AlphaFoldDB" id="A0A088GLH3"/>
<proteinExistence type="predicted"/>
<sequence length="60" mass="7333">MRAEILNKKQLAQKLGKHPNYIRTWMNSPKGERFRRVVKEREPNEFNLREVERYLEGANY</sequence>
<organism evidence="1 2">
    <name type="scientific">Weissella ceti</name>
    <dbReference type="NCBI Taxonomy" id="759620"/>
    <lineage>
        <taxon>Bacteria</taxon>
        <taxon>Bacillati</taxon>
        <taxon>Bacillota</taxon>
        <taxon>Bacilli</taxon>
        <taxon>Lactobacillales</taxon>
        <taxon>Lactobacillaceae</taxon>
        <taxon>Weissella</taxon>
    </lineage>
</organism>
<reference evidence="2" key="2">
    <citation type="submission" date="2014-08" db="EMBL/GenBank/DDBJ databases">
        <title>Complete genome of Weissella ceti strain WS74 isolated from diseased rainbow trout in Brazil.</title>
        <authorList>
            <person name="Figueiredo H.C.P."/>
            <person name="Leal C.A.G."/>
            <person name="Pereira F.L."/>
            <person name="Soares S.C."/>
            <person name="Dorella F.A."/>
            <person name="Carvalho A.F."/>
            <person name="Azevedo V.A.C."/>
        </authorList>
    </citation>
    <scope>NUCLEOTIDE SEQUENCE [LARGE SCALE GENOMIC DNA]</scope>
    <source>
        <strain evidence="2">WS74</strain>
    </source>
</reference>
<dbReference type="RefSeq" id="WP_038536314.1">
    <property type="nucleotide sequence ID" value="NZ_CP009223.1"/>
</dbReference>
<name>A0A088GLH3_9LACO</name>
<evidence type="ECO:0000313" key="1">
    <source>
        <dbReference type="EMBL" id="AIM63107.1"/>
    </source>
</evidence>
<reference evidence="1 2" key="1">
    <citation type="journal article" date="2014" name="Genome Announc.">
        <title>Complete Genome Sequences of Fish Pathogenic Weissella ceti Strains WS74 and WS105.</title>
        <authorList>
            <person name="Figueiredo H.C."/>
            <person name="Leal C.A."/>
            <person name="Dorella F.A."/>
            <person name="Carvalho A.F."/>
            <person name="Soares S.C."/>
            <person name="Pereira F.L."/>
            <person name="Azevedo V.A."/>
        </authorList>
    </citation>
    <scope>NUCLEOTIDE SEQUENCE [LARGE SCALE GENOMIC DNA]</scope>
    <source>
        <strain evidence="1 2">WS74</strain>
    </source>
</reference>
<gene>
    <name evidence="1" type="ORF">WS74_0855</name>
</gene>
<accession>A0A088GLH3</accession>
<dbReference type="Proteomes" id="UP000029079">
    <property type="component" value="Chromosome"/>
</dbReference>
<dbReference type="EMBL" id="CP009223">
    <property type="protein sequence ID" value="AIM63107.1"/>
    <property type="molecule type" value="Genomic_DNA"/>
</dbReference>
<evidence type="ECO:0000313" key="2">
    <source>
        <dbReference type="Proteomes" id="UP000029079"/>
    </source>
</evidence>
<keyword evidence="2" id="KW-1185">Reference proteome</keyword>
<protein>
    <submittedName>
        <fullName evidence="1">Uncharacterized protein</fullName>
    </submittedName>
</protein>